<organism evidence="6">
    <name type="scientific">Streptomyces sp. R02</name>
    <dbReference type="NCBI Taxonomy" id="3238623"/>
    <lineage>
        <taxon>Bacteria</taxon>
        <taxon>Bacillati</taxon>
        <taxon>Actinomycetota</taxon>
        <taxon>Actinomycetes</taxon>
        <taxon>Kitasatosporales</taxon>
        <taxon>Streptomycetaceae</taxon>
        <taxon>Streptomyces</taxon>
    </lineage>
</organism>
<dbReference type="GO" id="GO:0032993">
    <property type="term" value="C:protein-DNA complex"/>
    <property type="evidence" value="ECO:0007669"/>
    <property type="project" value="TreeGrafter"/>
</dbReference>
<dbReference type="PANTHER" id="PTHR30346">
    <property type="entry name" value="TRANSCRIPTIONAL DUAL REGULATOR HCAR-RELATED"/>
    <property type="match status" value="1"/>
</dbReference>
<evidence type="ECO:0000256" key="2">
    <source>
        <dbReference type="ARBA" id="ARBA00023015"/>
    </source>
</evidence>
<dbReference type="FunFam" id="1.10.10.10:FF:000001">
    <property type="entry name" value="LysR family transcriptional regulator"/>
    <property type="match status" value="1"/>
</dbReference>
<sequence length="330" mass="35158">MNTPEPFRTTPSEPDVEPRLLRAFLAVAEKGHFGHAASSIGVAQPALSRQVQQLERLLGVVLFDRTPRGAELTPAGLLIVPHAERALAQNRRLVHAARSAAAGREDAVVLTVSAPLPGPPGSLLAETLRSFRTTHPRVQVSVTGLDDHDETAALVGGRVDAVLTWDEYPADGCVSEALIEEHTSALVGQGHSKARATRVTVSDLADDPLLFPLRERGHCWAQLHAAAQAARVELKVVPTAPSAVTDLVAAGLGVSAVPASFRFAAHPEVAFVPIPGLYNRMSVMWRGDDDSATVADFVAACRETARSLATAHPDVWRLPVRRPQAAAHRA</sequence>
<accession>A0AB39LGY2</accession>
<dbReference type="SUPFAM" id="SSF46785">
    <property type="entry name" value="Winged helix' DNA-binding domain"/>
    <property type="match status" value="1"/>
</dbReference>
<evidence type="ECO:0000313" key="6">
    <source>
        <dbReference type="EMBL" id="XDP92082.1"/>
    </source>
</evidence>
<dbReference type="AlphaFoldDB" id="A0AB39LGY2"/>
<dbReference type="GO" id="GO:0003677">
    <property type="term" value="F:DNA binding"/>
    <property type="evidence" value="ECO:0007669"/>
    <property type="project" value="UniProtKB-KW"/>
</dbReference>
<dbReference type="RefSeq" id="WP_369153954.1">
    <property type="nucleotide sequence ID" value="NZ_CP163429.1"/>
</dbReference>
<dbReference type="GO" id="GO:0003700">
    <property type="term" value="F:DNA-binding transcription factor activity"/>
    <property type="evidence" value="ECO:0007669"/>
    <property type="project" value="InterPro"/>
</dbReference>
<dbReference type="PROSITE" id="PS50931">
    <property type="entry name" value="HTH_LYSR"/>
    <property type="match status" value="1"/>
</dbReference>
<evidence type="ECO:0000256" key="3">
    <source>
        <dbReference type="ARBA" id="ARBA00023125"/>
    </source>
</evidence>
<keyword evidence="3" id="KW-0238">DNA-binding</keyword>
<dbReference type="Pfam" id="PF03466">
    <property type="entry name" value="LysR_substrate"/>
    <property type="match status" value="1"/>
</dbReference>
<evidence type="ECO:0000256" key="4">
    <source>
        <dbReference type="ARBA" id="ARBA00023163"/>
    </source>
</evidence>
<name>A0AB39LGY2_9ACTN</name>
<dbReference type="InterPro" id="IPR000847">
    <property type="entry name" value="LysR_HTH_N"/>
</dbReference>
<keyword evidence="4" id="KW-0804">Transcription</keyword>
<gene>
    <name evidence="6" type="ORF">AB5J57_00495</name>
</gene>
<dbReference type="PANTHER" id="PTHR30346:SF28">
    <property type="entry name" value="HTH-TYPE TRANSCRIPTIONAL REGULATOR CYNR"/>
    <property type="match status" value="1"/>
</dbReference>
<proteinExistence type="inferred from homology"/>
<evidence type="ECO:0000256" key="1">
    <source>
        <dbReference type="ARBA" id="ARBA00009437"/>
    </source>
</evidence>
<comment type="similarity">
    <text evidence="1">Belongs to the LysR transcriptional regulatory family.</text>
</comment>
<dbReference type="EMBL" id="CP163429">
    <property type="protein sequence ID" value="XDP92082.1"/>
    <property type="molecule type" value="Genomic_DNA"/>
</dbReference>
<dbReference type="InterPro" id="IPR036388">
    <property type="entry name" value="WH-like_DNA-bd_sf"/>
</dbReference>
<dbReference type="InterPro" id="IPR036390">
    <property type="entry name" value="WH_DNA-bd_sf"/>
</dbReference>
<dbReference type="Gene3D" id="1.10.10.10">
    <property type="entry name" value="Winged helix-like DNA-binding domain superfamily/Winged helix DNA-binding domain"/>
    <property type="match status" value="1"/>
</dbReference>
<dbReference type="Pfam" id="PF00126">
    <property type="entry name" value="HTH_1"/>
    <property type="match status" value="1"/>
</dbReference>
<dbReference type="PRINTS" id="PR00039">
    <property type="entry name" value="HTHLYSR"/>
</dbReference>
<keyword evidence="2" id="KW-0805">Transcription regulation</keyword>
<reference evidence="6" key="1">
    <citation type="submission" date="2024-07" db="EMBL/GenBank/DDBJ databases">
        <authorList>
            <person name="Yu S.T."/>
        </authorList>
    </citation>
    <scope>NUCLEOTIDE SEQUENCE</scope>
    <source>
        <strain evidence="6">R02</strain>
    </source>
</reference>
<feature type="domain" description="HTH lysR-type" evidence="5">
    <location>
        <begin position="16"/>
        <end position="73"/>
    </location>
</feature>
<protein>
    <submittedName>
        <fullName evidence="6">LysR family transcriptional regulator</fullName>
    </submittedName>
</protein>
<dbReference type="CDD" id="cd08414">
    <property type="entry name" value="PBP2_LTTR_aromatics_like"/>
    <property type="match status" value="1"/>
</dbReference>
<dbReference type="InterPro" id="IPR005119">
    <property type="entry name" value="LysR_subst-bd"/>
</dbReference>
<evidence type="ECO:0000259" key="5">
    <source>
        <dbReference type="PROSITE" id="PS50931"/>
    </source>
</evidence>
<dbReference type="SUPFAM" id="SSF53850">
    <property type="entry name" value="Periplasmic binding protein-like II"/>
    <property type="match status" value="1"/>
</dbReference>
<dbReference type="Gene3D" id="3.40.190.10">
    <property type="entry name" value="Periplasmic binding protein-like II"/>
    <property type="match status" value="2"/>
</dbReference>